<dbReference type="Pfam" id="PF12770">
    <property type="entry name" value="CHAT"/>
    <property type="match status" value="1"/>
</dbReference>
<evidence type="ECO:0000313" key="3">
    <source>
        <dbReference type="Proteomes" id="UP001407405"/>
    </source>
</evidence>
<dbReference type="SMART" id="SM00028">
    <property type="entry name" value="TPR"/>
    <property type="match status" value="5"/>
</dbReference>
<dbReference type="SUPFAM" id="SSF48452">
    <property type="entry name" value="TPR-like"/>
    <property type="match status" value="1"/>
</dbReference>
<evidence type="ECO:0000313" key="2">
    <source>
        <dbReference type="EMBL" id="MEN1760244.1"/>
    </source>
</evidence>
<reference evidence="2 3" key="1">
    <citation type="submission" date="2024-04" db="EMBL/GenBank/DDBJ databases">
        <title>Genome sequencing and metabolic network reconstruction of aminoacids and betaine degradation by Anoxynatronum sibiricum.</title>
        <authorList>
            <person name="Detkova E.N."/>
            <person name="Boltjanskaja Y.V."/>
            <person name="Mardanov A.V."/>
            <person name="Kevbrin V."/>
        </authorList>
    </citation>
    <scope>NUCLEOTIDE SEQUENCE [LARGE SCALE GENOMIC DNA]</scope>
    <source>
        <strain evidence="2 3">Z-7981</strain>
    </source>
</reference>
<dbReference type="InterPro" id="IPR019734">
    <property type="entry name" value="TPR_rpt"/>
</dbReference>
<dbReference type="EMBL" id="JBCITM010000006">
    <property type="protein sequence ID" value="MEN1760244.1"/>
    <property type="molecule type" value="Genomic_DNA"/>
</dbReference>
<accession>A0ABU9VT56</accession>
<dbReference type="Gene3D" id="1.25.40.10">
    <property type="entry name" value="Tetratricopeptide repeat domain"/>
    <property type="match status" value="2"/>
</dbReference>
<protein>
    <submittedName>
        <fullName evidence="2">CHAT domain-containing tetratricopeptide repeat protein</fullName>
    </submittedName>
</protein>
<feature type="domain" description="CHAT" evidence="1">
    <location>
        <begin position="404"/>
        <end position="707"/>
    </location>
</feature>
<name>A0ABU9VT56_9CLOT</name>
<dbReference type="Pfam" id="PF13181">
    <property type="entry name" value="TPR_8"/>
    <property type="match status" value="1"/>
</dbReference>
<gene>
    <name evidence="2" type="ORF">AAIG11_07160</name>
</gene>
<dbReference type="InterPro" id="IPR011990">
    <property type="entry name" value="TPR-like_helical_dom_sf"/>
</dbReference>
<sequence>MKNDLNDHRQRGFDAFCQENYPQTLHHLTKALTILEKRTQGSARLAFEQAELYLPLGQTHMLTGQPRQAQECLTKALEGLAIAGQTQGPEAMIAMGHLAGLYLQGKEVDKAHQLLDKVEAVLSDGYDPPYPSRLDMEEQLLLRAACHWKEGSLQKARENYQEVLRWSQEHQRPLYPSLHHHLGIIALLQHQWQEAIHHLKTSLEGKKHTLYFDGILSLMEYPDLAMAYEKVGDQDSAEATYQEGARRAYDLMAALPQAQDQLHLYFYGLKASETILARWAGSREEPETPDSCRPSSQLQSHLAVFKGLVHTHTAGGTLLLPEPETLRSHLPANTLMMDYHLVRPRTLDETALQEPPEAPYLVLSLFTSQGHHQLLKIPRAETLRDQLDTLIQAWRDKEEALYHETAKELYQHLVAPALQLYREETGAEPDKLVILPDDFLWDLPFDLLENHQHQLVLETQTTIYLESPHDLVKEPPSQKQPTKALLLWDQSQAPLLHHDVKYPPAQAIRREAFQVRSQLSKKDCQLTELSPSVEDAALTQALSQADLVHRAGHGFSFQTDFLNRYAHRPPGEVWTLSDLDTVGMLMAKEEEGATHIWEIMSRHFLSVPLKARLVFLSGCQTAMGETPLKEPPYSLANLFSHAGARQVVATLQPVTDRHAQQIAAAFYHGYLAGGSAIDSLKEAMKQQLEDQRRQAHTHRVIPGTWGFYRVLGMD</sequence>
<comment type="caution">
    <text evidence="2">The sequence shown here is derived from an EMBL/GenBank/DDBJ whole genome shotgun (WGS) entry which is preliminary data.</text>
</comment>
<proteinExistence type="predicted"/>
<organism evidence="2 3">
    <name type="scientific">Anoxynatronum sibiricum</name>
    <dbReference type="NCBI Taxonomy" id="210623"/>
    <lineage>
        <taxon>Bacteria</taxon>
        <taxon>Bacillati</taxon>
        <taxon>Bacillota</taxon>
        <taxon>Clostridia</taxon>
        <taxon>Eubacteriales</taxon>
        <taxon>Clostridiaceae</taxon>
        <taxon>Anoxynatronum</taxon>
    </lineage>
</organism>
<dbReference type="PANTHER" id="PTHR10098:SF108">
    <property type="entry name" value="TETRATRICOPEPTIDE REPEAT PROTEIN 28"/>
    <property type="match status" value="1"/>
</dbReference>
<dbReference type="RefSeq" id="WP_343185568.1">
    <property type="nucleotide sequence ID" value="NZ_JBCITM010000006.1"/>
</dbReference>
<dbReference type="Proteomes" id="UP001407405">
    <property type="component" value="Unassembled WGS sequence"/>
</dbReference>
<dbReference type="Pfam" id="PF13424">
    <property type="entry name" value="TPR_12"/>
    <property type="match status" value="1"/>
</dbReference>
<evidence type="ECO:0000259" key="1">
    <source>
        <dbReference type="Pfam" id="PF12770"/>
    </source>
</evidence>
<dbReference type="PANTHER" id="PTHR10098">
    <property type="entry name" value="RAPSYN-RELATED"/>
    <property type="match status" value="1"/>
</dbReference>
<dbReference type="InterPro" id="IPR024983">
    <property type="entry name" value="CHAT_dom"/>
</dbReference>
<keyword evidence="3" id="KW-1185">Reference proteome</keyword>